<protein>
    <submittedName>
        <fullName evidence="3">Hydrolase</fullName>
    </submittedName>
</protein>
<dbReference type="InterPro" id="IPR013830">
    <property type="entry name" value="SGNH_hydro"/>
</dbReference>
<dbReference type="InterPro" id="IPR051532">
    <property type="entry name" value="Ester_Hydrolysis_Enzymes"/>
</dbReference>
<dbReference type="AlphaFoldDB" id="A0A6G8B015"/>
<gene>
    <name evidence="3" type="ORF">G7084_04285</name>
</gene>
<proteinExistence type="predicted"/>
<dbReference type="GO" id="GO:0004622">
    <property type="term" value="F:phosphatidylcholine lysophospholipase activity"/>
    <property type="evidence" value="ECO:0007669"/>
    <property type="project" value="TreeGrafter"/>
</dbReference>
<keyword evidence="1" id="KW-0732">Signal</keyword>
<dbReference type="PANTHER" id="PTHR30383">
    <property type="entry name" value="THIOESTERASE 1/PROTEASE 1/LYSOPHOSPHOLIPASE L1"/>
    <property type="match status" value="1"/>
</dbReference>
<dbReference type="EMBL" id="CP049888">
    <property type="protein sequence ID" value="QIL50596.1"/>
    <property type="molecule type" value="Genomic_DNA"/>
</dbReference>
<keyword evidence="4" id="KW-1185">Reference proteome</keyword>
<sequence length="289" mass="32812">MKKILIILMLLLMSFGISPKVDAKANVKKEIQLVTVGDSLTQGVGDTTSQGGYEKRTAQLIAKKDHVRVKSHNYGKAGDRSDQILKRVQNNEHAQQEVKKADIIVMTSGGNDLQQALFKLIQTKQEADVLPQVEAKTGEYADHLHELMTYIRSLNADAPIYIFGNYNPLYVYLANRTDINQAVHLYNVVNSEEADQNDNVHYVSIFTKITYGQFQTKKQRAELAKQSTEAFTGTVNNKVVKTTLNGPNKEKNEYITNTDHYHPNNRGYDQMSKVLFKAVQKQKNEWMFQ</sequence>
<organism evidence="3 4">
    <name type="scientific">Weissella coleopterorum</name>
    <dbReference type="NCBI Taxonomy" id="2714949"/>
    <lineage>
        <taxon>Bacteria</taxon>
        <taxon>Bacillati</taxon>
        <taxon>Bacillota</taxon>
        <taxon>Bacilli</taxon>
        <taxon>Lactobacillales</taxon>
        <taxon>Lactobacillaceae</taxon>
        <taxon>Weissella</taxon>
    </lineage>
</organism>
<dbReference type="PANTHER" id="PTHR30383:SF27">
    <property type="entry name" value="SPORE GERMINATION LIPASE LIPC"/>
    <property type="match status" value="1"/>
</dbReference>
<name>A0A6G8B015_9LACO</name>
<reference evidence="3 4" key="1">
    <citation type="submission" date="2020-03" db="EMBL/GenBank/DDBJ databases">
        <title>Weissella sp. nov., isolated from Cybister lewisianus.</title>
        <authorList>
            <person name="Hyun D.-W."/>
            <person name="Bae J.-W."/>
        </authorList>
    </citation>
    <scope>NUCLEOTIDE SEQUENCE [LARGE SCALE GENOMIC DNA]</scope>
    <source>
        <strain evidence="3 4">HDW19</strain>
    </source>
</reference>
<evidence type="ECO:0000313" key="4">
    <source>
        <dbReference type="Proteomes" id="UP000500741"/>
    </source>
</evidence>
<evidence type="ECO:0000256" key="1">
    <source>
        <dbReference type="SAM" id="SignalP"/>
    </source>
</evidence>
<evidence type="ECO:0000313" key="3">
    <source>
        <dbReference type="EMBL" id="QIL50596.1"/>
    </source>
</evidence>
<dbReference type="RefSeq" id="WP_166010355.1">
    <property type="nucleotide sequence ID" value="NZ_CP049888.1"/>
</dbReference>
<accession>A0A6G8B015</accession>
<feature type="signal peptide" evidence="1">
    <location>
        <begin position="1"/>
        <end position="23"/>
    </location>
</feature>
<dbReference type="Proteomes" id="UP000500741">
    <property type="component" value="Chromosome"/>
</dbReference>
<dbReference type="SUPFAM" id="SSF52266">
    <property type="entry name" value="SGNH hydrolase"/>
    <property type="match status" value="1"/>
</dbReference>
<dbReference type="Gene3D" id="3.40.50.1110">
    <property type="entry name" value="SGNH hydrolase"/>
    <property type="match status" value="1"/>
</dbReference>
<dbReference type="Pfam" id="PF13472">
    <property type="entry name" value="Lipase_GDSL_2"/>
    <property type="match status" value="1"/>
</dbReference>
<keyword evidence="3" id="KW-0378">Hydrolase</keyword>
<feature type="chain" id="PRO_5039561991" evidence="1">
    <location>
        <begin position="24"/>
        <end position="289"/>
    </location>
</feature>
<dbReference type="InterPro" id="IPR036514">
    <property type="entry name" value="SGNH_hydro_sf"/>
</dbReference>
<evidence type="ECO:0000259" key="2">
    <source>
        <dbReference type="Pfam" id="PF13472"/>
    </source>
</evidence>
<feature type="domain" description="SGNH hydrolase-type esterase" evidence="2">
    <location>
        <begin position="36"/>
        <end position="269"/>
    </location>
</feature>
<dbReference type="KEGG" id="wco:G7084_04285"/>